<dbReference type="OrthoDB" id="2399539at2759"/>
<evidence type="ECO:0000259" key="7">
    <source>
        <dbReference type="PROSITE" id="PS50048"/>
    </source>
</evidence>
<comment type="caution">
    <text evidence="8">The sequence shown here is derived from an EMBL/GenBank/DDBJ whole genome shotgun (WGS) entry which is preliminary data.</text>
</comment>
<keyword evidence="2" id="KW-0479">Metal-binding</keyword>
<dbReference type="AlphaFoldDB" id="A0A553I1G4"/>
<feature type="region of interest" description="Disordered" evidence="6">
    <location>
        <begin position="619"/>
        <end position="650"/>
    </location>
</feature>
<dbReference type="PROSITE" id="PS50048">
    <property type="entry name" value="ZN2_CY6_FUNGAL_2"/>
    <property type="match status" value="1"/>
</dbReference>
<accession>A0A553I1G4</accession>
<keyword evidence="4" id="KW-0804">Transcription</keyword>
<gene>
    <name evidence="8" type="ORF">FHL15_005109</name>
</gene>
<dbReference type="SUPFAM" id="SSF57701">
    <property type="entry name" value="Zn2/Cys6 DNA-binding domain"/>
    <property type="match status" value="1"/>
</dbReference>
<dbReference type="EMBL" id="VFLP01000025">
    <property type="protein sequence ID" value="TRX94031.1"/>
    <property type="molecule type" value="Genomic_DNA"/>
</dbReference>
<dbReference type="PANTHER" id="PTHR47338">
    <property type="entry name" value="ZN(II)2CYS6 TRANSCRIPTION FACTOR (EUROFUNG)-RELATED"/>
    <property type="match status" value="1"/>
</dbReference>
<proteinExistence type="predicted"/>
<feature type="compositionally biased region" description="Low complexity" evidence="6">
    <location>
        <begin position="10"/>
        <end position="37"/>
    </location>
</feature>
<evidence type="ECO:0000256" key="3">
    <source>
        <dbReference type="ARBA" id="ARBA00023015"/>
    </source>
</evidence>
<dbReference type="CDD" id="cd12148">
    <property type="entry name" value="fungal_TF_MHR"/>
    <property type="match status" value="1"/>
</dbReference>
<evidence type="ECO:0000256" key="6">
    <source>
        <dbReference type="SAM" id="MobiDB-lite"/>
    </source>
</evidence>
<feature type="compositionally biased region" description="Low complexity" evidence="6">
    <location>
        <begin position="727"/>
        <end position="737"/>
    </location>
</feature>
<dbReference type="Pfam" id="PF04082">
    <property type="entry name" value="Fungal_trans"/>
    <property type="match status" value="1"/>
</dbReference>
<feature type="compositionally biased region" description="Low complexity" evidence="6">
    <location>
        <begin position="705"/>
        <end position="716"/>
    </location>
</feature>
<feature type="region of interest" description="Disordered" evidence="6">
    <location>
        <begin position="679"/>
        <end position="786"/>
    </location>
</feature>
<protein>
    <recommendedName>
        <fullName evidence="7">Zn(2)-C6 fungal-type domain-containing protein</fullName>
    </recommendedName>
</protein>
<keyword evidence="3" id="KW-0805">Transcription regulation</keyword>
<feature type="compositionally biased region" description="Pro residues" evidence="6">
    <location>
        <begin position="764"/>
        <end position="782"/>
    </location>
</feature>
<sequence>MSMSPDFENTPSPSAVSPSMSVSPSTSGTPASGTVVSAPPPPVKRRAPIACRRCRRLRSKCLHDKAPPCKACKEAGVPEECTFPSRGDLDQDRAFRHPRQRADRRNKLEIVKVKREPVSTPSLSLDAFSNYRPPRVANEWDLLPEMEVIVDGIHTFIRHFYQIGFIPKKMFIASLRESTESVSVFLLLSILCISARFNKYFIKTYGDGLKAADEFMQKAQRLAINEIYLEPTLERCQAFYLLSIAEQGSGKSNTSYISAGIAFRMAALMRLHREEAYSPITNKSHVVQRIRAEAARRTFWMLHSQDNLHSGPYKPVSLGPSDITALLPCDESDFEAGRIPEKRAALEGTPPALADPSLCSLRPRPLLASLMQVHNFWGIIARRILHNEKDWRPQDEDSEFAKLNRRLRDWERDLPPEHAFGRILLGGYRHYEEDLAYLSLTGCLRLCHIVLRKVYMSEMIRHAQGDPSNPEVRFYQNMSNDLFCNVRVLYEQIDAHFEDGTPIESLGSQMAAFIIYSCGLLASYLVKFPQLDVQHVGNDLQAAQAEGRTIYARSLGILRAYSHTWPLAAAWANGLEKWFKDQNPKKISFQSGTMTDGIEEPQPYALGAVHPRLNAPGFRGTPSIKKFHTTRSTTPPVTDHRHKAAAAGEPPRLAPLQHASSAYGEPVCLPPLSQAQYVTSSPQLNTPQPTNLSSTPSYAPPPAPQVALAQAHQPQPQQHPPPPPQQLPQQLQQQLPQQPQPQPQPQPQQPPTSHPQPHLHPHPQHQPQPQPPSQPPYPPPPYAQNSGLDMLIQASASTHAPAAAPMEAYAAAYYGDYGNMTLNDGFDSNLQIMVDGGARWTAIDATTAIYSPYGPIGTGP</sequence>
<dbReference type="Gene3D" id="4.10.240.10">
    <property type="entry name" value="Zn(2)-C6 fungal-type DNA-binding domain"/>
    <property type="match status" value="1"/>
</dbReference>
<evidence type="ECO:0000313" key="9">
    <source>
        <dbReference type="Proteomes" id="UP000319160"/>
    </source>
</evidence>
<evidence type="ECO:0000256" key="2">
    <source>
        <dbReference type="ARBA" id="ARBA00022723"/>
    </source>
</evidence>
<comment type="subcellular location">
    <subcellularLocation>
        <location evidence="1">Nucleus</location>
    </subcellularLocation>
</comment>
<dbReference type="CDD" id="cd00067">
    <property type="entry name" value="GAL4"/>
    <property type="match status" value="1"/>
</dbReference>
<dbReference type="GO" id="GO:0000981">
    <property type="term" value="F:DNA-binding transcription factor activity, RNA polymerase II-specific"/>
    <property type="evidence" value="ECO:0007669"/>
    <property type="project" value="InterPro"/>
</dbReference>
<dbReference type="PANTHER" id="PTHR47338:SF5">
    <property type="entry name" value="ZN(II)2CYS6 TRANSCRIPTION FACTOR (EUROFUNG)"/>
    <property type="match status" value="1"/>
</dbReference>
<evidence type="ECO:0000256" key="1">
    <source>
        <dbReference type="ARBA" id="ARBA00004123"/>
    </source>
</evidence>
<dbReference type="InterPro" id="IPR050815">
    <property type="entry name" value="TF_fung"/>
</dbReference>
<dbReference type="InterPro" id="IPR036864">
    <property type="entry name" value="Zn2-C6_fun-type_DNA-bd_sf"/>
</dbReference>
<feature type="compositionally biased region" description="Pro residues" evidence="6">
    <location>
        <begin position="717"/>
        <end position="726"/>
    </location>
</feature>
<evidence type="ECO:0000313" key="8">
    <source>
        <dbReference type="EMBL" id="TRX94031.1"/>
    </source>
</evidence>
<keyword evidence="9" id="KW-1185">Reference proteome</keyword>
<feature type="compositionally biased region" description="Pro residues" evidence="6">
    <location>
        <begin position="738"/>
        <end position="754"/>
    </location>
</feature>
<feature type="domain" description="Zn(2)-C6 fungal-type" evidence="7">
    <location>
        <begin position="50"/>
        <end position="83"/>
    </location>
</feature>
<dbReference type="GO" id="GO:0003677">
    <property type="term" value="F:DNA binding"/>
    <property type="evidence" value="ECO:0007669"/>
    <property type="project" value="InterPro"/>
</dbReference>
<dbReference type="PROSITE" id="PS00463">
    <property type="entry name" value="ZN2_CY6_FUNGAL_1"/>
    <property type="match status" value="1"/>
</dbReference>
<dbReference type="InterPro" id="IPR001138">
    <property type="entry name" value="Zn2Cys6_DnaBD"/>
</dbReference>
<reference evidence="9" key="1">
    <citation type="submission" date="2019-06" db="EMBL/GenBank/DDBJ databases">
        <title>Draft genome sequence of the griseofulvin-producing fungus Xylaria cubensis strain G536.</title>
        <authorList>
            <person name="Mead M.E."/>
            <person name="Raja H.A."/>
            <person name="Steenwyk J.L."/>
            <person name="Knowles S.L."/>
            <person name="Oberlies N.H."/>
            <person name="Rokas A."/>
        </authorList>
    </citation>
    <scope>NUCLEOTIDE SEQUENCE [LARGE SCALE GENOMIC DNA]</scope>
    <source>
        <strain evidence="9">G536</strain>
    </source>
</reference>
<dbReference type="GO" id="GO:0005634">
    <property type="term" value="C:nucleus"/>
    <property type="evidence" value="ECO:0007669"/>
    <property type="project" value="UniProtKB-SubCell"/>
</dbReference>
<feature type="region of interest" description="Disordered" evidence="6">
    <location>
        <begin position="1"/>
        <end position="45"/>
    </location>
</feature>
<dbReference type="STRING" id="2512241.A0A553I1G4"/>
<keyword evidence="5" id="KW-0539">Nucleus</keyword>
<organism evidence="8 9">
    <name type="scientific">Xylaria flabelliformis</name>
    <dbReference type="NCBI Taxonomy" id="2512241"/>
    <lineage>
        <taxon>Eukaryota</taxon>
        <taxon>Fungi</taxon>
        <taxon>Dikarya</taxon>
        <taxon>Ascomycota</taxon>
        <taxon>Pezizomycotina</taxon>
        <taxon>Sordariomycetes</taxon>
        <taxon>Xylariomycetidae</taxon>
        <taxon>Xylariales</taxon>
        <taxon>Xylariaceae</taxon>
        <taxon>Xylaria</taxon>
    </lineage>
</organism>
<dbReference type="InterPro" id="IPR007219">
    <property type="entry name" value="XnlR_reg_dom"/>
</dbReference>
<dbReference type="GO" id="GO:0006351">
    <property type="term" value="P:DNA-templated transcription"/>
    <property type="evidence" value="ECO:0007669"/>
    <property type="project" value="InterPro"/>
</dbReference>
<name>A0A553I1G4_9PEZI</name>
<evidence type="ECO:0000256" key="5">
    <source>
        <dbReference type="ARBA" id="ARBA00023242"/>
    </source>
</evidence>
<dbReference type="GO" id="GO:0008270">
    <property type="term" value="F:zinc ion binding"/>
    <property type="evidence" value="ECO:0007669"/>
    <property type="project" value="InterPro"/>
</dbReference>
<feature type="compositionally biased region" description="Polar residues" evidence="6">
    <location>
        <begin position="679"/>
        <end position="692"/>
    </location>
</feature>
<dbReference type="SMART" id="SM00906">
    <property type="entry name" value="Fungal_trans"/>
    <property type="match status" value="1"/>
</dbReference>
<dbReference type="Proteomes" id="UP000319160">
    <property type="component" value="Unassembled WGS sequence"/>
</dbReference>
<evidence type="ECO:0000256" key="4">
    <source>
        <dbReference type="ARBA" id="ARBA00023163"/>
    </source>
</evidence>